<evidence type="ECO:0000313" key="1">
    <source>
        <dbReference type="EMBL" id="JAD34003.1"/>
    </source>
</evidence>
<proteinExistence type="predicted"/>
<dbReference type="EMBL" id="GBRH01263892">
    <property type="protein sequence ID" value="JAD34003.1"/>
    <property type="molecule type" value="Transcribed_RNA"/>
</dbReference>
<dbReference type="AlphaFoldDB" id="A0A0A8Z8I9"/>
<reference evidence="1" key="1">
    <citation type="submission" date="2014-09" db="EMBL/GenBank/DDBJ databases">
        <authorList>
            <person name="Magalhaes I.L.F."/>
            <person name="Oliveira U."/>
            <person name="Santos F.R."/>
            <person name="Vidigal T.H.D.A."/>
            <person name="Brescovit A.D."/>
            <person name="Santos A.J."/>
        </authorList>
    </citation>
    <scope>NUCLEOTIDE SEQUENCE</scope>
    <source>
        <tissue evidence="1">Shoot tissue taken approximately 20 cm above the soil surface</tissue>
    </source>
</reference>
<accession>A0A0A8Z8I9</accession>
<name>A0A0A8Z8I9_ARUDO</name>
<protein>
    <submittedName>
        <fullName evidence="1">Uncharacterized protein</fullName>
    </submittedName>
</protein>
<sequence>MMTPEDLLANSTKHSRHLIILACEVVVENTTSLSRSGGSSSNGMSNWALA</sequence>
<reference evidence="1" key="2">
    <citation type="journal article" date="2015" name="Data Brief">
        <title>Shoot transcriptome of the giant reed, Arundo donax.</title>
        <authorList>
            <person name="Barrero R.A."/>
            <person name="Guerrero F.D."/>
            <person name="Moolhuijzen P."/>
            <person name="Goolsby J.A."/>
            <person name="Tidwell J."/>
            <person name="Bellgard S.E."/>
            <person name="Bellgard M.I."/>
        </authorList>
    </citation>
    <scope>NUCLEOTIDE SEQUENCE</scope>
    <source>
        <tissue evidence="1">Shoot tissue taken approximately 20 cm above the soil surface</tissue>
    </source>
</reference>
<organism evidence="1">
    <name type="scientific">Arundo donax</name>
    <name type="common">Giant reed</name>
    <name type="synonym">Donax arundinaceus</name>
    <dbReference type="NCBI Taxonomy" id="35708"/>
    <lineage>
        <taxon>Eukaryota</taxon>
        <taxon>Viridiplantae</taxon>
        <taxon>Streptophyta</taxon>
        <taxon>Embryophyta</taxon>
        <taxon>Tracheophyta</taxon>
        <taxon>Spermatophyta</taxon>
        <taxon>Magnoliopsida</taxon>
        <taxon>Liliopsida</taxon>
        <taxon>Poales</taxon>
        <taxon>Poaceae</taxon>
        <taxon>PACMAD clade</taxon>
        <taxon>Arundinoideae</taxon>
        <taxon>Arundineae</taxon>
        <taxon>Arundo</taxon>
    </lineage>
</organism>